<accession>A0A926ETF9</accession>
<dbReference type="PANTHER" id="PTHR30373">
    <property type="entry name" value="UPF0603 PROTEIN YGCG"/>
    <property type="match status" value="1"/>
</dbReference>
<evidence type="ECO:0000313" key="5">
    <source>
        <dbReference type="Proteomes" id="UP000601171"/>
    </source>
</evidence>
<feature type="transmembrane region" description="Helical" evidence="2">
    <location>
        <begin position="189"/>
        <end position="208"/>
    </location>
</feature>
<gene>
    <name evidence="4" type="ORF">H8707_08025</name>
</gene>
<evidence type="ECO:0000259" key="3">
    <source>
        <dbReference type="Pfam" id="PF04536"/>
    </source>
</evidence>
<dbReference type="Gene3D" id="3.10.310.50">
    <property type="match status" value="1"/>
</dbReference>
<proteinExistence type="predicted"/>
<dbReference type="AlphaFoldDB" id="A0A926ETF9"/>
<keyword evidence="2" id="KW-1133">Transmembrane helix</keyword>
<keyword evidence="2" id="KW-0812">Transmembrane</keyword>
<evidence type="ECO:0000256" key="2">
    <source>
        <dbReference type="SAM" id="Phobius"/>
    </source>
</evidence>
<dbReference type="InterPro" id="IPR007621">
    <property type="entry name" value="TPM_dom"/>
</dbReference>
<feature type="domain" description="TPM" evidence="3">
    <location>
        <begin position="35"/>
        <end position="158"/>
    </location>
</feature>
<keyword evidence="5" id="KW-1185">Reference proteome</keyword>
<reference evidence="4" key="1">
    <citation type="submission" date="2020-08" db="EMBL/GenBank/DDBJ databases">
        <title>Genome public.</title>
        <authorList>
            <person name="Liu C."/>
            <person name="Sun Q."/>
        </authorList>
    </citation>
    <scope>NUCLEOTIDE SEQUENCE</scope>
    <source>
        <strain evidence="4">BX21</strain>
    </source>
</reference>
<dbReference type="PANTHER" id="PTHR30373:SF2">
    <property type="entry name" value="UPF0603 PROTEIN YGCG"/>
    <property type="match status" value="1"/>
</dbReference>
<keyword evidence="2" id="KW-0472">Membrane</keyword>
<evidence type="ECO:0000313" key="4">
    <source>
        <dbReference type="EMBL" id="MBC8588185.1"/>
    </source>
</evidence>
<dbReference type="EMBL" id="JACRTG010000018">
    <property type="protein sequence ID" value="MBC8588185.1"/>
    <property type="molecule type" value="Genomic_DNA"/>
</dbReference>
<comment type="caution">
    <text evidence="4">The sequence shown here is derived from an EMBL/GenBank/DDBJ whole genome shotgun (WGS) entry which is preliminary data.</text>
</comment>
<protein>
    <submittedName>
        <fullName evidence="4">TPM domain-containing protein</fullName>
    </submittedName>
</protein>
<dbReference type="Pfam" id="PF04536">
    <property type="entry name" value="TPM_phosphatase"/>
    <property type="match status" value="1"/>
</dbReference>
<organism evidence="4 5">
    <name type="scientific">Paratissierella segnis</name>
    <dbReference type="NCBI Taxonomy" id="2763679"/>
    <lineage>
        <taxon>Bacteria</taxon>
        <taxon>Bacillati</taxon>
        <taxon>Bacillota</taxon>
        <taxon>Tissierellia</taxon>
        <taxon>Tissierellales</taxon>
        <taxon>Tissierellaceae</taxon>
        <taxon>Paratissierella</taxon>
    </lineage>
</organism>
<dbReference type="Proteomes" id="UP000601171">
    <property type="component" value="Unassembled WGS sequence"/>
</dbReference>
<name>A0A926ETF9_9FIRM</name>
<evidence type="ECO:0000256" key="1">
    <source>
        <dbReference type="SAM" id="MobiDB-lite"/>
    </source>
</evidence>
<sequence length="254" mass="28362">MKNLKSKYIFIIIAFVIILVSPVYALPKPNNDFYVYDDANILDETTEEYIITTNTELYQQTGAQIVVTSINDLEGMDINRYATALFDEWDIGGAQLDNGLLILIVPNEGEIWIEVGYGLEGVLPDSRVKRIIENNIIPYFSQGDYNTGVLSGYEEILDYVESEYNIQLETRNDEYYAPNNQNHIGNKISSIYIIIGIIIFMFIDFRFFRGWLTYSIFRGFGRGGGNYKGSGRNGGGSSRGGGGRSGGGGAGGRW</sequence>
<feature type="region of interest" description="Disordered" evidence="1">
    <location>
        <begin position="231"/>
        <end position="254"/>
    </location>
</feature>
<dbReference type="RefSeq" id="WP_262429636.1">
    <property type="nucleotide sequence ID" value="NZ_JACRTG010000018.1"/>
</dbReference>